<feature type="region of interest" description="Disordered" evidence="1">
    <location>
        <begin position="80"/>
        <end position="124"/>
    </location>
</feature>
<sequence>MFEECPSNPASVYYMGNFNTNNNPYSNTYNPGRKQQPNFRTQGTLPTDTENARPYGKECCKAITLKSGTQLDRVDKSVVVKKMNSESDQRTTLEQHKKSTTNEKIGPNNAKENSDSTNEHNAQAKKPLQLEVHPSPPFPQQFQNHRQDQQLRRFLDVLNQLHSNIPLVEALEQMSNYVKFMKDILSRKR</sequence>
<evidence type="ECO:0000256" key="1">
    <source>
        <dbReference type="SAM" id="MobiDB-lite"/>
    </source>
</evidence>
<dbReference type="Proteomes" id="UP000325315">
    <property type="component" value="Unassembled WGS sequence"/>
</dbReference>
<feature type="compositionally biased region" description="Polar residues" evidence="1">
    <location>
        <begin position="33"/>
        <end position="49"/>
    </location>
</feature>
<organism evidence="2 3">
    <name type="scientific">Gossypium australe</name>
    <dbReference type="NCBI Taxonomy" id="47621"/>
    <lineage>
        <taxon>Eukaryota</taxon>
        <taxon>Viridiplantae</taxon>
        <taxon>Streptophyta</taxon>
        <taxon>Embryophyta</taxon>
        <taxon>Tracheophyta</taxon>
        <taxon>Spermatophyta</taxon>
        <taxon>Magnoliopsida</taxon>
        <taxon>eudicotyledons</taxon>
        <taxon>Gunneridae</taxon>
        <taxon>Pentapetalae</taxon>
        <taxon>rosids</taxon>
        <taxon>malvids</taxon>
        <taxon>Malvales</taxon>
        <taxon>Malvaceae</taxon>
        <taxon>Malvoideae</taxon>
        <taxon>Gossypium</taxon>
    </lineage>
</organism>
<comment type="caution">
    <text evidence="2">The sequence shown here is derived from an EMBL/GenBank/DDBJ whole genome shotgun (WGS) entry which is preliminary data.</text>
</comment>
<feature type="region of interest" description="Disordered" evidence="1">
    <location>
        <begin position="30"/>
        <end position="53"/>
    </location>
</feature>
<protein>
    <submittedName>
        <fullName evidence="2">Integrase, catalytic core</fullName>
    </submittedName>
</protein>
<keyword evidence="3" id="KW-1185">Reference proteome</keyword>
<proteinExistence type="predicted"/>
<accession>A0A5B6VAZ0</accession>
<dbReference type="OrthoDB" id="1002264at2759"/>
<dbReference type="AlphaFoldDB" id="A0A5B6VAZ0"/>
<reference evidence="3" key="1">
    <citation type="journal article" date="2019" name="Plant Biotechnol. J.">
        <title>Genome sequencing of the Australian wild diploid species Gossypium australe highlights disease resistance and delayed gland morphogenesis.</title>
        <authorList>
            <person name="Cai Y."/>
            <person name="Cai X."/>
            <person name="Wang Q."/>
            <person name="Wang P."/>
            <person name="Zhang Y."/>
            <person name="Cai C."/>
            <person name="Xu Y."/>
            <person name="Wang K."/>
            <person name="Zhou Z."/>
            <person name="Wang C."/>
            <person name="Geng S."/>
            <person name="Li B."/>
            <person name="Dong Q."/>
            <person name="Hou Y."/>
            <person name="Wang H."/>
            <person name="Ai P."/>
            <person name="Liu Z."/>
            <person name="Yi F."/>
            <person name="Sun M."/>
            <person name="An G."/>
            <person name="Cheng J."/>
            <person name="Zhang Y."/>
            <person name="Shi Q."/>
            <person name="Xie Y."/>
            <person name="Shi X."/>
            <person name="Chang Y."/>
            <person name="Huang F."/>
            <person name="Chen Y."/>
            <person name="Hong S."/>
            <person name="Mi L."/>
            <person name="Sun Q."/>
            <person name="Zhang L."/>
            <person name="Zhou B."/>
            <person name="Peng R."/>
            <person name="Zhang X."/>
            <person name="Liu F."/>
        </authorList>
    </citation>
    <scope>NUCLEOTIDE SEQUENCE [LARGE SCALE GENOMIC DNA]</scope>
    <source>
        <strain evidence="3">cv. PA1801</strain>
    </source>
</reference>
<evidence type="ECO:0000313" key="2">
    <source>
        <dbReference type="EMBL" id="KAA3466156.1"/>
    </source>
</evidence>
<name>A0A5B6VAZ0_9ROSI</name>
<dbReference type="EMBL" id="SMMG02000007">
    <property type="protein sequence ID" value="KAA3466156.1"/>
    <property type="molecule type" value="Genomic_DNA"/>
</dbReference>
<evidence type="ECO:0000313" key="3">
    <source>
        <dbReference type="Proteomes" id="UP000325315"/>
    </source>
</evidence>
<gene>
    <name evidence="2" type="ORF">EPI10_001270</name>
</gene>
<feature type="compositionally biased region" description="Basic and acidic residues" evidence="1">
    <location>
        <begin position="80"/>
        <end position="101"/>
    </location>
</feature>